<reference evidence="1" key="1">
    <citation type="submission" date="2019-08" db="EMBL/GenBank/DDBJ databases">
        <authorList>
            <person name="Kucharzyk K."/>
            <person name="Murdoch R.W."/>
            <person name="Higgins S."/>
            <person name="Loffler F."/>
        </authorList>
    </citation>
    <scope>NUCLEOTIDE SEQUENCE</scope>
</reference>
<dbReference type="AlphaFoldDB" id="A0A645BFZ7"/>
<evidence type="ECO:0000313" key="1">
    <source>
        <dbReference type="EMBL" id="MPM63541.1"/>
    </source>
</evidence>
<comment type="caution">
    <text evidence="1">The sequence shown here is derived from an EMBL/GenBank/DDBJ whole genome shotgun (WGS) entry which is preliminary data.</text>
</comment>
<proteinExistence type="predicted"/>
<gene>
    <name evidence="1" type="ORF">SDC9_110421</name>
</gene>
<organism evidence="1">
    <name type="scientific">bioreactor metagenome</name>
    <dbReference type="NCBI Taxonomy" id="1076179"/>
    <lineage>
        <taxon>unclassified sequences</taxon>
        <taxon>metagenomes</taxon>
        <taxon>ecological metagenomes</taxon>
    </lineage>
</organism>
<dbReference type="EMBL" id="VSSQ01019474">
    <property type="protein sequence ID" value="MPM63541.1"/>
    <property type="molecule type" value="Genomic_DNA"/>
</dbReference>
<accession>A0A645BFZ7</accession>
<protein>
    <submittedName>
        <fullName evidence="1">Uncharacterized protein</fullName>
    </submittedName>
</protein>
<sequence>MNGRNEYLLWAGGREISDEEADILAGLGNRRALRKLERQLKMLKKRKAKKGTWEK</sequence>
<name>A0A645BFZ7_9ZZZZ</name>